<evidence type="ECO:0000313" key="1">
    <source>
        <dbReference type="EMBL" id="SDF02242.1"/>
    </source>
</evidence>
<dbReference type="InterPro" id="IPR027417">
    <property type="entry name" value="P-loop_NTPase"/>
</dbReference>
<dbReference type="Pfam" id="PF23442">
    <property type="entry name" value="DUF7125"/>
    <property type="match status" value="1"/>
</dbReference>
<dbReference type="InterPro" id="IPR055549">
    <property type="entry name" value="DUF7125"/>
</dbReference>
<protein>
    <recommendedName>
        <fullName evidence="3">RecA-superfamily ATPase, KaiC/GvpD/RAD55 family</fullName>
    </recommendedName>
</protein>
<sequence length="215" mass="22709">MSDDTAPSGRLSTGVDLLDSGLGGGVPAGSLVAVSALPRAQSEPLLYAMAAANSTRYLSALRPAEEVADALTTAVPMGKAALDVDVRTVDGDDVLGSPEEFLGGLDAGSLLVVDPTTELEQGDRHRYSEFLDTCKRALRMTDSVGLFHCHENTPSVLRRDMTLARADQVWDVRMDVVDRSVKTCLAVTKVRGGTPFGLVELTFDEAGVTATVGRD</sequence>
<dbReference type="EMBL" id="FNBK01000003">
    <property type="protein sequence ID" value="SDF02242.1"/>
    <property type="molecule type" value="Genomic_DNA"/>
</dbReference>
<dbReference type="Proteomes" id="UP000199076">
    <property type="component" value="Unassembled WGS sequence"/>
</dbReference>
<reference evidence="2" key="1">
    <citation type="submission" date="2016-10" db="EMBL/GenBank/DDBJ databases">
        <authorList>
            <person name="Varghese N."/>
            <person name="Submissions S."/>
        </authorList>
    </citation>
    <scope>NUCLEOTIDE SEQUENCE [LARGE SCALE GENOMIC DNA]</scope>
    <source>
        <strain evidence="2">IBRC-M 10760</strain>
    </source>
</reference>
<evidence type="ECO:0000313" key="2">
    <source>
        <dbReference type="Proteomes" id="UP000199076"/>
    </source>
</evidence>
<dbReference type="Gene3D" id="3.40.50.300">
    <property type="entry name" value="P-loop containing nucleotide triphosphate hydrolases"/>
    <property type="match status" value="1"/>
</dbReference>
<keyword evidence="2" id="KW-1185">Reference proteome</keyword>
<organism evidence="1 2">
    <name type="scientific">Halorientalis regularis</name>
    <dbReference type="NCBI Taxonomy" id="660518"/>
    <lineage>
        <taxon>Archaea</taxon>
        <taxon>Methanobacteriati</taxon>
        <taxon>Methanobacteriota</taxon>
        <taxon>Stenosarchaea group</taxon>
        <taxon>Halobacteria</taxon>
        <taxon>Halobacteriales</taxon>
        <taxon>Haloarculaceae</taxon>
        <taxon>Halorientalis</taxon>
    </lineage>
</organism>
<dbReference type="SUPFAM" id="SSF52540">
    <property type="entry name" value="P-loop containing nucleoside triphosphate hydrolases"/>
    <property type="match status" value="1"/>
</dbReference>
<name>A0A1G7HP54_9EURY</name>
<dbReference type="AlphaFoldDB" id="A0A1G7HP54"/>
<dbReference type="STRING" id="660518.SAMN05216218_103107"/>
<accession>A0A1G7HP54</accession>
<evidence type="ECO:0008006" key="3">
    <source>
        <dbReference type="Google" id="ProtNLM"/>
    </source>
</evidence>
<dbReference type="OrthoDB" id="234719at2157"/>
<proteinExistence type="predicted"/>
<gene>
    <name evidence="1" type="ORF">SAMN05216218_103107</name>
</gene>
<dbReference type="RefSeq" id="WP_092688695.1">
    <property type="nucleotide sequence ID" value="NZ_FNBK01000003.1"/>
</dbReference>